<protein>
    <submittedName>
        <fullName evidence="4">Phage integrase SAM-like domain protein</fullName>
    </submittedName>
</protein>
<dbReference type="AlphaFoldDB" id="D4YVU2"/>
<dbReference type="GO" id="GO:0015074">
    <property type="term" value="P:DNA integration"/>
    <property type="evidence" value="ECO:0007669"/>
    <property type="project" value="InterPro"/>
</dbReference>
<gene>
    <name evidence="4" type="ORF">HMPREF0493_1653</name>
</gene>
<evidence type="ECO:0000313" key="5">
    <source>
        <dbReference type="Proteomes" id="UP000004069"/>
    </source>
</evidence>
<organism evidence="4 5">
    <name type="scientific">Lactobacillus amylolyticus DSM 11664</name>
    <dbReference type="NCBI Taxonomy" id="585524"/>
    <lineage>
        <taxon>Bacteria</taxon>
        <taxon>Bacillati</taxon>
        <taxon>Bacillota</taxon>
        <taxon>Bacilli</taxon>
        <taxon>Lactobacillales</taxon>
        <taxon>Lactobacillaceae</taxon>
        <taxon>Lactobacillus</taxon>
    </lineage>
</organism>
<dbReference type="Pfam" id="PF02899">
    <property type="entry name" value="Phage_int_SAM_1"/>
    <property type="match status" value="1"/>
</dbReference>
<dbReference type="InterPro" id="IPR011010">
    <property type="entry name" value="DNA_brk_join_enz"/>
</dbReference>
<name>D4YVU2_9LACO</name>
<evidence type="ECO:0000259" key="3">
    <source>
        <dbReference type="PROSITE" id="PS51900"/>
    </source>
</evidence>
<dbReference type="GO" id="GO:0003677">
    <property type="term" value="F:DNA binding"/>
    <property type="evidence" value="ECO:0007669"/>
    <property type="project" value="UniProtKB-UniRule"/>
</dbReference>
<dbReference type="RefSeq" id="WP_006352800.1">
    <property type="nucleotide sequence ID" value="NZ_ADNY01000067.1"/>
</dbReference>
<reference evidence="4 5" key="1">
    <citation type="submission" date="2010-04" db="EMBL/GenBank/DDBJ databases">
        <authorList>
            <person name="Muzny D."/>
            <person name="Qin X."/>
            <person name="Deng J."/>
            <person name="Jiang H."/>
            <person name="Liu Y."/>
            <person name="Qu J."/>
            <person name="Song X.-Z."/>
            <person name="Zhang L."/>
            <person name="Thornton R."/>
            <person name="Coyle M."/>
            <person name="Francisco L."/>
            <person name="Jackson L."/>
            <person name="Javaid M."/>
            <person name="Korchina V."/>
            <person name="Kovar C."/>
            <person name="Mata R."/>
            <person name="Mathew T."/>
            <person name="Ngo R."/>
            <person name="Nguyen L."/>
            <person name="Nguyen N."/>
            <person name="Okwuonu G."/>
            <person name="Ongeri F."/>
            <person name="Pham C."/>
            <person name="Simmons D."/>
            <person name="Wilczek-Boney K."/>
            <person name="Hale W."/>
            <person name="Jakkamsetti A."/>
            <person name="Pham P."/>
            <person name="Ruth R."/>
            <person name="San Lucas F."/>
            <person name="Warren J."/>
            <person name="Zhang J."/>
            <person name="Zhao Z."/>
            <person name="Zhou C."/>
            <person name="Zhu D."/>
            <person name="Lee S."/>
            <person name="Bess C."/>
            <person name="Blankenburg K."/>
            <person name="Forbes L."/>
            <person name="Fu Q."/>
            <person name="Gubbala S."/>
            <person name="Hirani K."/>
            <person name="Jayaseelan J.C."/>
            <person name="Lara F."/>
            <person name="Munidasa M."/>
            <person name="Palculict T."/>
            <person name="Patil S."/>
            <person name="Pu L.-L."/>
            <person name="Saada N."/>
            <person name="Tang L."/>
            <person name="Weissenberger G."/>
            <person name="Zhu Y."/>
            <person name="Hemphill L."/>
            <person name="Shang Y."/>
            <person name="Youmans B."/>
            <person name="Ayvaz T."/>
            <person name="Ross M."/>
            <person name="Santibanez J."/>
            <person name="Aqrawi P."/>
            <person name="Gross S."/>
            <person name="Joshi V."/>
            <person name="Fowler G."/>
            <person name="Nazareth L."/>
            <person name="Reid J."/>
            <person name="Worley K."/>
            <person name="Petrosino J."/>
            <person name="Highlander S."/>
            <person name="Gibbs R."/>
        </authorList>
    </citation>
    <scope>NUCLEOTIDE SEQUENCE [LARGE SCALE GENOMIC DNA]</scope>
    <source>
        <strain evidence="4 5">DSM 11664</strain>
    </source>
</reference>
<sequence>MNNEISITPVPRQDFKRQHDQYELSLNTADLDRMFANFISYIDASQNTVRTYKISLRQWFKYMQKFSIRQPVREDVQAYRQYLSDNGKKPTTIQNYIVAVKRFFSWTEDAGLYPNVAAHVKGAQISRSFKKDYLTSQQARHVLEPRT</sequence>
<dbReference type="InterPro" id="IPR004107">
    <property type="entry name" value="Integrase_SAM-like_N"/>
</dbReference>
<evidence type="ECO:0000313" key="4">
    <source>
        <dbReference type="EMBL" id="EFG54701.1"/>
    </source>
</evidence>
<feature type="domain" description="Core-binding (CB)" evidence="3">
    <location>
        <begin position="29"/>
        <end position="108"/>
    </location>
</feature>
<dbReference type="SUPFAM" id="SSF56349">
    <property type="entry name" value="DNA breaking-rejoining enzymes"/>
    <property type="match status" value="1"/>
</dbReference>
<dbReference type="InterPro" id="IPR010998">
    <property type="entry name" value="Integrase_recombinase_N"/>
</dbReference>
<dbReference type="Proteomes" id="UP000004069">
    <property type="component" value="Unassembled WGS sequence"/>
</dbReference>
<accession>D4YVU2</accession>
<keyword evidence="5" id="KW-1185">Reference proteome</keyword>
<dbReference type="EMBL" id="ADNY01000067">
    <property type="protein sequence ID" value="EFG54701.1"/>
    <property type="molecule type" value="Genomic_DNA"/>
</dbReference>
<dbReference type="Gene3D" id="1.10.150.130">
    <property type="match status" value="1"/>
</dbReference>
<keyword evidence="1 2" id="KW-0238">DNA-binding</keyword>
<comment type="caution">
    <text evidence="4">The sequence shown here is derived from an EMBL/GenBank/DDBJ whole genome shotgun (WGS) entry which is preliminary data.</text>
</comment>
<dbReference type="eggNOG" id="COG4974">
    <property type="taxonomic scope" value="Bacteria"/>
</dbReference>
<dbReference type="PROSITE" id="PS51900">
    <property type="entry name" value="CB"/>
    <property type="match status" value="1"/>
</dbReference>
<evidence type="ECO:0000256" key="1">
    <source>
        <dbReference type="ARBA" id="ARBA00023125"/>
    </source>
</evidence>
<dbReference type="InterPro" id="IPR044068">
    <property type="entry name" value="CB"/>
</dbReference>
<proteinExistence type="predicted"/>
<evidence type="ECO:0000256" key="2">
    <source>
        <dbReference type="PROSITE-ProRule" id="PRU01248"/>
    </source>
</evidence>